<dbReference type="PROSITE" id="PS51257">
    <property type="entry name" value="PROKAR_LIPOPROTEIN"/>
    <property type="match status" value="1"/>
</dbReference>
<evidence type="ECO:0000256" key="1">
    <source>
        <dbReference type="ARBA" id="ARBA00001974"/>
    </source>
</evidence>
<dbReference type="InterPro" id="IPR017896">
    <property type="entry name" value="4Fe4S_Fe-S-bd"/>
</dbReference>
<dbReference type="EC" id="5.3.3.1" evidence="10"/>
<evidence type="ECO:0000256" key="7">
    <source>
        <dbReference type="ARBA" id="ARBA00023166"/>
    </source>
</evidence>
<keyword evidence="15" id="KW-0472">Membrane</keyword>
<comment type="cofactor">
    <cofactor evidence="1">
        <name>FAD</name>
        <dbReference type="ChEBI" id="CHEBI:57692"/>
    </cofactor>
</comment>
<evidence type="ECO:0000256" key="5">
    <source>
        <dbReference type="ARBA" id="ARBA00023002"/>
    </source>
</evidence>
<dbReference type="InterPro" id="IPR029058">
    <property type="entry name" value="AB_hydrolase_fold"/>
</dbReference>
<dbReference type="Pfam" id="PF00732">
    <property type="entry name" value="GMC_oxred_N"/>
    <property type="match status" value="1"/>
</dbReference>
<dbReference type="InterPro" id="IPR007867">
    <property type="entry name" value="GMC_OxRtase_C"/>
</dbReference>
<feature type="transmembrane region" description="Helical" evidence="15">
    <location>
        <begin position="1144"/>
        <end position="1163"/>
    </location>
</feature>
<dbReference type="GO" id="GO:0050660">
    <property type="term" value="F:flavin adenine dinucleotide binding"/>
    <property type="evidence" value="ECO:0007669"/>
    <property type="project" value="InterPro"/>
</dbReference>
<organism evidence="17 18">
    <name type="scientific">Dorcoceras hygrometricum</name>
    <dbReference type="NCBI Taxonomy" id="472368"/>
    <lineage>
        <taxon>Eukaryota</taxon>
        <taxon>Viridiplantae</taxon>
        <taxon>Streptophyta</taxon>
        <taxon>Embryophyta</taxon>
        <taxon>Tracheophyta</taxon>
        <taxon>Spermatophyta</taxon>
        <taxon>Magnoliopsida</taxon>
        <taxon>eudicotyledons</taxon>
        <taxon>Gunneridae</taxon>
        <taxon>Pentapetalae</taxon>
        <taxon>asterids</taxon>
        <taxon>lamiids</taxon>
        <taxon>Lamiales</taxon>
        <taxon>Gesneriaceae</taxon>
        <taxon>Didymocarpoideae</taxon>
        <taxon>Trichosporeae</taxon>
        <taxon>Loxocarpinae</taxon>
        <taxon>Dorcoceras</taxon>
    </lineage>
</organism>
<dbReference type="GO" id="GO:0016995">
    <property type="term" value="F:cholesterol oxidase activity"/>
    <property type="evidence" value="ECO:0007669"/>
    <property type="project" value="UniProtKB-EC"/>
</dbReference>
<evidence type="ECO:0000259" key="16">
    <source>
        <dbReference type="PROSITE" id="PS51379"/>
    </source>
</evidence>
<evidence type="ECO:0000256" key="15">
    <source>
        <dbReference type="SAM" id="Phobius"/>
    </source>
</evidence>
<dbReference type="EMBL" id="KQ999994">
    <property type="protein sequence ID" value="KZV40453.1"/>
    <property type="molecule type" value="Genomic_DNA"/>
</dbReference>
<keyword evidence="9" id="KW-0413">Isomerase</keyword>
<dbReference type="AlphaFoldDB" id="A0A2Z7C7I3"/>
<dbReference type="GO" id="GO:0008203">
    <property type="term" value="P:cholesterol metabolic process"/>
    <property type="evidence" value="ECO:0007669"/>
    <property type="project" value="UniProtKB-KW"/>
</dbReference>
<dbReference type="InterPro" id="IPR017900">
    <property type="entry name" value="4Fe4S_Fe_S_CS"/>
</dbReference>
<reference evidence="17 18" key="1">
    <citation type="journal article" date="2015" name="Proc. Natl. Acad. Sci. U.S.A.">
        <title>The resurrection genome of Boea hygrometrica: A blueprint for survival of dehydration.</title>
        <authorList>
            <person name="Xiao L."/>
            <person name="Yang G."/>
            <person name="Zhang L."/>
            <person name="Yang X."/>
            <person name="Zhao S."/>
            <person name="Ji Z."/>
            <person name="Zhou Q."/>
            <person name="Hu M."/>
            <person name="Wang Y."/>
            <person name="Chen M."/>
            <person name="Xu Y."/>
            <person name="Jin H."/>
            <person name="Xiao X."/>
            <person name="Hu G."/>
            <person name="Bao F."/>
            <person name="Hu Y."/>
            <person name="Wan P."/>
            <person name="Li L."/>
            <person name="Deng X."/>
            <person name="Kuang T."/>
            <person name="Xiang C."/>
            <person name="Zhu J.K."/>
            <person name="Oliver M.J."/>
            <person name="He Y."/>
        </authorList>
    </citation>
    <scope>NUCLEOTIDE SEQUENCE [LARGE SCALE GENOMIC DNA]</scope>
    <source>
        <strain evidence="18">cv. XS01</strain>
    </source>
</reference>
<dbReference type="Gene3D" id="3.50.50.60">
    <property type="entry name" value="FAD/NAD(P)-binding domain"/>
    <property type="match status" value="3"/>
</dbReference>
<sequence>MDKSNYQDFLNNGNDQEYDAVVIGSGYGGSVAACRLSKAGFKVGLMEKGRRWDARDFPTDIFKISSLVRVENSNLGLNFGPKDALFQVHQQEDSFAAMGCGLGGGSLVNAGVMMPTPVRARRDVKWPKDWEKDWEIYEALASDMLSIQKLPLKFQNAKIMEDAVDEDYDTNTGSPIKLSVNFNDIEGKNQQSGSCLACGNCLSGCPYNAKNSTDKNYLHSAIQAGCTIKTECEVQYVVRNRYEDYEEGSFKTGSRRRWLVFFNEIDYVASDIVIISAGVFGTAKILFQSQMRGLSVSQKLGFGLSCNGNNVAYLVRSSARLNSSGLGKQQFSRIPFRERPGPSISSSYTSSLGITIQSAVIPAAYPRFVIKGFMYKWQSEGWFLREVIESIKHLMGSKHRQEMVLNAMGYDDSNGKLTFDQNTSQICFQPPHDALLPRKIEAFQKVAKKLGGTLFISQYRSTSVHHLGGCIASSDVSSGVCNSAGQVFDNTSQTGVHTGLYICDASMIPSSVGINPSLTIAAAAEHVSRRLIQNAYEWIGRREFDTKQGSISNSKMTGCGQEVMVQETLRGQVGGMQCTAYLKMRFENFPRNHDNNGMVAGESHPLLRGRVGGHVVCKAIEIDEMYIIRGEVDLCKTDIRTPYTQFMHYNLLLATSSGSRYILEGRKIMNPYLLALYAWRESTTLNVTLRKITNDDPEREMTNLQGKLHISLFGLLKSIWSLEGGSKISFIFIFLQSLLRTYILQEPRGRHLDFVSKDLETDRYPDSTVHEIKTYDGLIISCQQWESSKSTGARKHEKTPYPVLLINGYSTESYSLPTEPNDLVRTILKEGHDVWLLRTRVHPSYSLNSFSIDDIGRFDIAAAVDKIIQLYGESAKVHIVGHCVGGVAIHIALMGGHVSTKKIASLSCTNSSMFFKLTTSSLVKMWLPLTPISMAILGENKVLPLLAKTTTSFRHDLLKSIARLIPRCERCTCDECEVFSGIFGNAFWHENVSHTMHNWLNKINVPRLPMAGFTHLRKICNAGFILDSNGNNTYMVHPERMALPTLYISGGRTLLVTPETSLLANKYMKLHQQSYRHERVVVDGFGHSDLLIGEKSFEKVFPHIITHISLAEKGTNMSVDSRDNRYKKEVVGWSNDVHEDGGSFGFWVFCLIVVVLVVMFKSFSFS</sequence>
<evidence type="ECO:0000256" key="11">
    <source>
        <dbReference type="ARBA" id="ARBA00049645"/>
    </source>
</evidence>
<evidence type="ECO:0000313" key="18">
    <source>
        <dbReference type="Proteomes" id="UP000250235"/>
    </source>
</evidence>
<evidence type="ECO:0000256" key="8">
    <source>
        <dbReference type="ARBA" id="ARBA00023221"/>
    </source>
</evidence>
<keyword evidence="18" id="KW-1185">Reference proteome</keyword>
<dbReference type="InterPro" id="IPR000172">
    <property type="entry name" value="GMC_OxRdtase_N"/>
</dbReference>
<accession>A0A2Z7C7I3</accession>
<keyword evidence="15" id="KW-1133">Transmembrane helix</keyword>
<keyword evidence="15" id="KW-0812">Transmembrane</keyword>
<evidence type="ECO:0000256" key="10">
    <source>
        <dbReference type="ARBA" id="ARBA00038856"/>
    </source>
</evidence>
<evidence type="ECO:0000256" key="2">
    <source>
        <dbReference type="ARBA" id="ARBA00022548"/>
    </source>
</evidence>
<evidence type="ECO:0000256" key="6">
    <source>
        <dbReference type="ARBA" id="ARBA00023098"/>
    </source>
</evidence>
<keyword evidence="3" id="KW-0285">Flavoprotein</keyword>
<evidence type="ECO:0000256" key="14">
    <source>
        <dbReference type="ARBA" id="ARBA00049778"/>
    </source>
</evidence>
<evidence type="ECO:0000256" key="3">
    <source>
        <dbReference type="ARBA" id="ARBA00022630"/>
    </source>
</evidence>
<dbReference type="SUPFAM" id="SSF53474">
    <property type="entry name" value="alpha/beta-Hydrolases"/>
    <property type="match status" value="1"/>
</dbReference>
<keyword evidence="8" id="KW-0753">Steroid metabolism</keyword>
<proteinExistence type="predicted"/>
<dbReference type="PROSITE" id="PS00198">
    <property type="entry name" value="4FE4S_FER_1"/>
    <property type="match status" value="1"/>
</dbReference>
<dbReference type="PROSITE" id="PS51379">
    <property type="entry name" value="4FE4S_FER_2"/>
    <property type="match status" value="1"/>
</dbReference>
<dbReference type="PANTHER" id="PTHR47470">
    <property type="entry name" value="CHOLESTEROL OXIDASE"/>
    <property type="match status" value="1"/>
</dbReference>
<dbReference type="InterPro" id="IPR036188">
    <property type="entry name" value="FAD/NAD-bd_sf"/>
</dbReference>
<dbReference type="EC" id="1.1.3.6" evidence="12"/>
<dbReference type="InterPro" id="IPR052542">
    <property type="entry name" value="Cholesterol_Oxidase"/>
</dbReference>
<dbReference type="SUPFAM" id="SSF51905">
    <property type="entry name" value="FAD/NAD(P)-binding domain"/>
    <property type="match status" value="1"/>
</dbReference>
<dbReference type="Gene3D" id="3.40.50.1820">
    <property type="entry name" value="alpha/beta hydrolase"/>
    <property type="match status" value="1"/>
</dbReference>
<keyword evidence="2" id="KW-0153">Cholesterol metabolism</keyword>
<evidence type="ECO:0000256" key="13">
    <source>
        <dbReference type="ARBA" id="ARBA00049744"/>
    </source>
</evidence>
<dbReference type="Proteomes" id="UP000250235">
    <property type="component" value="Unassembled WGS sequence"/>
</dbReference>
<evidence type="ECO:0000256" key="9">
    <source>
        <dbReference type="ARBA" id="ARBA00023235"/>
    </source>
</evidence>
<evidence type="ECO:0000256" key="4">
    <source>
        <dbReference type="ARBA" id="ARBA00022827"/>
    </source>
</evidence>
<name>A0A2Z7C7I3_9LAMI</name>
<evidence type="ECO:0000256" key="12">
    <source>
        <dbReference type="ARBA" id="ARBA00049723"/>
    </source>
</evidence>
<protein>
    <recommendedName>
        <fullName evidence="13">Cholesterol oxidase</fullName>
        <ecNumber evidence="12">1.1.3.6</ecNumber>
        <ecNumber evidence="10">5.3.3.1</ecNumber>
    </recommendedName>
    <alternativeName>
        <fullName evidence="14">Cholesterol isomerase</fullName>
    </alternativeName>
</protein>
<dbReference type="GO" id="GO:0004769">
    <property type="term" value="F:steroid Delta-isomerase activity"/>
    <property type="evidence" value="ECO:0007669"/>
    <property type="project" value="UniProtKB-EC"/>
</dbReference>
<dbReference type="OrthoDB" id="9974421at2759"/>
<keyword evidence="4" id="KW-0274">FAD</keyword>
<comment type="pathway">
    <text evidence="11">Steroid metabolism; cholesterol degradation.</text>
</comment>
<dbReference type="Pfam" id="PF05199">
    <property type="entry name" value="GMC_oxred_C"/>
    <property type="match status" value="1"/>
</dbReference>
<keyword evidence="6" id="KW-0443">Lipid metabolism</keyword>
<keyword evidence="5" id="KW-0560">Oxidoreductase</keyword>
<gene>
    <name evidence="17" type="ORF">F511_41770</name>
</gene>
<dbReference type="PANTHER" id="PTHR47470:SF1">
    <property type="entry name" value="FAD-DEPENDENT OXIDOREDUCTASE 2 FAD BINDING DOMAIN-CONTAINING PROTEIN"/>
    <property type="match status" value="1"/>
</dbReference>
<keyword evidence="7" id="KW-1207">Sterol metabolism</keyword>
<evidence type="ECO:0000313" key="17">
    <source>
        <dbReference type="EMBL" id="KZV40453.1"/>
    </source>
</evidence>
<feature type="domain" description="4Fe-4S ferredoxin-type" evidence="16">
    <location>
        <begin position="183"/>
        <end position="215"/>
    </location>
</feature>